<feature type="transmembrane region" description="Helical" evidence="1">
    <location>
        <begin position="139"/>
        <end position="158"/>
    </location>
</feature>
<accession>A0A7G1PAM8</accession>
<sequence length="400" mass="44684">MKDILHPLSLIIAGTGFLFLLRDLRKGQRDPALKALTFTFFFSALSYAISLTPVWIRIDSVLGVANVAVPLAQGCVMLVLGLQVVVLTYWTKQPADATRRARLLLAMAFSVITCMAVLFTPVTQRPVDFTLYYAHDRALQAYLLLYMCTYTVAETYLARVCWKYAREVGDPWIGRGLRLVSVGAVITLGYSSIRLSAIFGAEFGVSVEALEPYAWICGDVGATLTQIGYFLPLVAARATAANVFIREHRQYRHLEALWQAMAAAEPSIVLEKPVDQTDAWRNRRSVSFDLYRRAVEIRDGQIELRPYLNPVARREAERRRRAWWRSRSRFAAAVTADQIRAALIQKEHETVAEPAPYADATLNTPTTTKDVSHLVRVAAYFTPPPPAAEARTQSASGART</sequence>
<feature type="transmembrane region" description="Helical" evidence="1">
    <location>
        <begin position="102"/>
        <end position="119"/>
    </location>
</feature>
<gene>
    <name evidence="3" type="ORF">GCM10017557_58730</name>
</gene>
<feature type="transmembrane region" description="Helical" evidence="1">
    <location>
        <begin position="68"/>
        <end position="90"/>
    </location>
</feature>
<evidence type="ECO:0000259" key="2">
    <source>
        <dbReference type="Pfam" id="PF20182"/>
    </source>
</evidence>
<dbReference type="Pfam" id="PF20182">
    <property type="entry name" value="DUF6545"/>
    <property type="match status" value="1"/>
</dbReference>
<feature type="domain" description="DUF6545" evidence="2">
    <location>
        <begin position="246"/>
        <end position="382"/>
    </location>
</feature>
<keyword evidence="1" id="KW-0472">Membrane</keyword>
<protein>
    <recommendedName>
        <fullName evidence="2">DUF6545 domain-containing protein</fullName>
    </recommendedName>
</protein>
<reference evidence="3 4" key="1">
    <citation type="journal article" date="2014" name="Int. J. Syst. Evol. Microbiol.">
        <title>Complete genome sequence of Corynebacterium casei LMG S-19264T (=DSM 44701T), isolated from a smear-ripened cheese.</title>
        <authorList>
            <consortium name="US DOE Joint Genome Institute (JGI-PGF)"/>
            <person name="Walter F."/>
            <person name="Albersmeier A."/>
            <person name="Kalinowski J."/>
            <person name="Ruckert C."/>
        </authorList>
    </citation>
    <scope>NUCLEOTIDE SEQUENCE [LARGE SCALE GENOMIC DNA]</scope>
    <source>
        <strain evidence="3 4">JCM 4677</strain>
    </source>
</reference>
<keyword evidence="4" id="KW-1185">Reference proteome</keyword>
<keyword evidence="1" id="KW-0812">Transmembrane</keyword>
<dbReference type="InterPro" id="IPR050039">
    <property type="entry name" value="MAB_1171c-like"/>
</dbReference>
<proteinExistence type="predicted"/>
<dbReference type="KEGG" id="sgm:GCM10017557_58730"/>
<dbReference type="Proteomes" id="UP000516444">
    <property type="component" value="Chromosome"/>
</dbReference>
<feature type="transmembrane region" description="Helical" evidence="1">
    <location>
        <begin position="179"/>
        <end position="201"/>
    </location>
</feature>
<feature type="transmembrane region" description="Helical" evidence="1">
    <location>
        <begin position="213"/>
        <end position="236"/>
    </location>
</feature>
<feature type="transmembrane region" description="Helical" evidence="1">
    <location>
        <begin position="6"/>
        <end position="24"/>
    </location>
</feature>
<organism evidence="3 4">
    <name type="scientific">Streptomyces aurantiacus</name>
    <dbReference type="NCBI Taxonomy" id="47760"/>
    <lineage>
        <taxon>Bacteria</taxon>
        <taxon>Bacillati</taxon>
        <taxon>Actinomycetota</taxon>
        <taxon>Actinomycetes</taxon>
        <taxon>Kitasatosporales</taxon>
        <taxon>Streptomycetaceae</taxon>
        <taxon>Streptomyces</taxon>
        <taxon>Streptomyces aurantiacus group</taxon>
    </lineage>
</organism>
<dbReference type="AlphaFoldDB" id="A0A7G1PAM8"/>
<dbReference type="EMBL" id="AP023440">
    <property type="protein sequence ID" value="BCL31014.1"/>
    <property type="molecule type" value="Genomic_DNA"/>
</dbReference>
<evidence type="ECO:0000313" key="4">
    <source>
        <dbReference type="Proteomes" id="UP000516444"/>
    </source>
</evidence>
<dbReference type="InterPro" id="IPR046675">
    <property type="entry name" value="DUF6545"/>
</dbReference>
<evidence type="ECO:0000313" key="3">
    <source>
        <dbReference type="EMBL" id="BCL31014.1"/>
    </source>
</evidence>
<dbReference type="RefSeq" id="WP_190852861.1">
    <property type="nucleotide sequence ID" value="NZ_AP023440.1"/>
</dbReference>
<evidence type="ECO:0000256" key="1">
    <source>
        <dbReference type="SAM" id="Phobius"/>
    </source>
</evidence>
<dbReference type="NCBIfam" id="NF042915">
    <property type="entry name" value="MAB_1171c_fam"/>
    <property type="match status" value="1"/>
</dbReference>
<name>A0A7G1PAM8_9ACTN</name>
<keyword evidence="1" id="KW-1133">Transmembrane helix</keyword>
<feature type="transmembrane region" description="Helical" evidence="1">
    <location>
        <begin position="36"/>
        <end position="56"/>
    </location>
</feature>